<dbReference type="InterPro" id="IPR052982">
    <property type="entry name" value="SRP1/TIP1-like"/>
</dbReference>
<feature type="chain" id="PRO_5008577655" description="Yeast cell wall synthesis Kre9/Knh1-like N-terminal domain-containing protein" evidence="2">
    <location>
        <begin position="18"/>
        <end position="249"/>
    </location>
</feature>
<dbReference type="PANTHER" id="PTHR40633">
    <property type="entry name" value="MATRIX PROTEIN, PUTATIVE (AFU_ORTHOLOGUE AFUA_8G05410)-RELATED"/>
    <property type="match status" value="1"/>
</dbReference>
<evidence type="ECO:0000256" key="2">
    <source>
        <dbReference type="SAM" id="SignalP"/>
    </source>
</evidence>
<reference evidence="5" key="1">
    <citation type="journal article" date="2016" name="Genome Announc.">
        <title>Genome sequence of Ustilaginoidea virens IPU010, a rice pathogenic fungus causing false smut.</title>
        <authorList>
            <person name="Kumagai T."/>
            <person name="Ishii T."/>
            <person name="Terai G."/>
            <person name="Umemura M."/>
            <person name="Machida M."/>
            <person name="Asai K."/>
        </authorList>
    </citation>
    <scope>NUCLEOTIDE SEQUENCE [LARGE SCALE GENOMIC DNA]</scope>
    <source>
        <strain evidence="5">IPU010</strain>
    </source>
</reference>
<feature type="domain" description="Yeast cell wall synthesis Kre9/Knh1-like N-terminal" evidence="3">
    <location>
        <begin position="27"/>
        <end position="120"/>
    </location>
</feature>
<gene>
    <name evidence="4" type="ORF">UVI_02049260</name>
</gene>
<keyword evidence="1 2" id="KW-0732">Signal</keyword>
<evidence type="ECO:0000256" key="1">
    <source>
        <dbReference type="ARBA" id="ARBA00022729"/>
    </source>
</evidence>
<sequence>MRFSVAAVLAFAASAIAQTADFDPIYTPNSGETIDAGAPYTVTWSSPAKYMDGTVSIELIGGKTQNTQQHIADIASGIKNSANKYTWNVDASLGAEAVYGLVFKLESNSSIFQYSNPFHIRAAAKPAPSSASQTVTVTQPPGVKTIILSGTIPTSTSSSAAPTSTIITSSTSSTSSTSIYKTVQYNVTVCPTTLVPSASQYVPVNANSSTGIVSVSSPTAPAPVPTAAAAAIRIGSLGILGVVAAVLAL</sequence>
<evidence type="ECO:0000313" key="4">
    <source>
        <dbReference type="EMBL" id="GAO17808.1"/>
    </source>
</evidence>
<feature type="signal peptide" evidence="2">
    <location>
        <begin position="1"/>
        <end position="17"/>
    </location>
</feature>
<evidence type="ECO:0000259" key="3">
    <source>
        <dbReference type="Pfam" id="PF10342"/>
    </source>
</evidence>
<proteinExistence type="predicted"/>
<name>A0A1B5L2W3_USTVR</name>
<comment type="caution">
    <text evidence="4">The sequence shown here is derived from an EMBL/GenBank/DDBJ whole genome shotgun (WGS) entry which is preliminary data.</text>
</comment>
<protein>
    <recommendedName>
        <fullName evidence="3">Yeast cell wall synthesis Kre9/Knh1-like N-terminal domain-containing protein</fullName>
    </recommendedName>
</protein>
<dbReference type="PANTHER" id="PTHR40633:SF1">
    <property type="entry name" value="GPI ANCHORED SERINE-THREONINE RICH PROTEIN (AFU_ORTHOLOGUE AFUA_1G03630)"/>
    <property type="match status" value="1"/>
</dbReference>
<dbReference type="InterPro" id="IPR018466">
    <property type="entry name" value="Kre9/Knh1-like_N"/>
</dbReference>
<dbReference type="EMBL" id="BBTG02000034">
    <property type="protein sequence ID" value="GAO17808.1"/>
    <property type="molecule type" value="Genomic_DNA"/>
</dbReference>
<dbReference type="AlphaFoldDB" id="A0A1B5L2W3"/>
<organism evidence="4 5">
    <name type="scientific">Ustilaginoidea virens</name>
    <name type="common">Rice false smut fungus</name>
    <name type="synonym">Villosiclava virens</name>
    <dbReference type="NCBI Taxonomy" id="1159556"/>
    <lineage>
        <taxon>Eukaryota</taxon>
        <taxon>Fungi</taxon>
        <taxon>Dikarya</taxon>
        <taxon>Ascomycota</taxon>
        <taxon>Pezizomycotina</taxon>
        <taxon>Sordariomycetes</taxon>
        <taxon>Hypocreomycetidae</taxon>
        <taxon>Hypocreales</taxon>
        <taxon>Clavicipitaceae</taxon>
        <taxon>Ustilaginoidea</taxon>
    </lineage>
</organism>
<accession>A0A1B5L2W3</accession>
<evidence type="ECO:0000313" key="5">
    <source>
        <dbReference type="Proteomes" id="UP000054053"/>
    </source>
</evidence>
<dbReference type="Proteomes" id="UP000054053">
    <property type="component" value="Unassembled WGS sequence"/>
</dbReference>
<dbReference type="Pfam" id="PF10342">
    <property type="entry name" value="Kre9_KNH"/>
    <property type="match status" value="1"/>
</dbReference>